<dbReference type="NCBIfam" id="NF006600">
    <property type="entry name" value="PRK09140.1"/>
    <property type="match status" value="1"/>
</dbReference>
<dbReference type="Pfam" id="PF01081">
    <property type="entry name" value="Aldolase"/>
    <property type="match status" value="1"/>
</dbReference>
<evidence type="ECO:0000256" key="5">
    <source>
        <dbReference type="ARBA" id="ARBA00023277"/>
    </source>
</evidence>
<comment type="similarity">
    <text evidence="2">Belongs to the KHG/KDPG aldolase family.</text>
</comment>
<organism evidence="6 7">
    <name type="scientific">Rhodanobacter panaciterrae</name>
    <dbReference type="NCBI Taxonomy" id="490572"/>
    <lineage>
        <taxon>Bacteria</taxon>
        <taxon>Pseudomonadati</taxon>
        <taxon>Pseudomonadota</taxon>
        <taxon>Gammaproteobacteria</taxon>
        <taxon>Lysobacterales</taxon>
        <taxon>Rhodanobacteraceae</taxon>
        <taxon>Rhodanobacter</taxon>
    </lineage>
</organism>
<comment type="caution">
    <text evidence="6">The sequence shown here is derived from an EMBL/GenBank/DDBJ whole genome shotgun (WGS) entry which is preliminary data.</text>
</comment>
<keyword evidence="5" id="KW-0119">Carbohydrate metabolism</keyword>
<name>A0ABQ2ZW01_9GAMM</name>
<reference evidence="7" key="1">
    <citation type="journal article" date="2019" name="Int. J. Syst. Evol. Microbiol.">
        <title>The Global Catalogue of Microorganisms (GCM) 10K type strain sequencing project: providing services to taxonomists for standard genome sequencing and annotation.</title>
        <authorList>
            <consortium name="The Broad Institute Genomics Platform"/>
            <consortium name="The Broad Institute Genome Sequencing Center for Infectious Disease"/>
            <person name="Wu L."/>
            <person name="Ma J."/>
        </authorList>
    </citation>
    <scope>NUCLEOTIDE SEQUENCE [LARGE SCALE GENOMIC DNA]</scope>
    <source>
        <strain evidence="7">KCTC 22232</strain>
    </source>
</reference>
<proteinExistence type="inferred from homology"/>
<protein>
    <submittedName>
        <fullName evidence="6">2-dehydro-3-deoxy-6-phosphogalactonate aldolase</fullName>
    </submittedName>
</protein>
<evidence type="ECO:0000256" key="1">
    <source>
        <dbReference type="ARBA" id="ARBA00004761"/>
    </source>
</evidence>
<comment type="subunit">
    <text evidence="3">Homotrimer.</text>
</comment>
<dbReference type="EMBL" id="BMXT01000002">
    <property type="protein sequence ID" value="GGY26710.1"/>
    <property type="molecule type" value="Genomic_DNA"/>
</dbReference>
<keyword evidence="4" id="KW-0456">Lyase</keyword>
<comment type="pathway">
    <text evidence="1">Carbohydrate acid metabolism.</text>
</comment>
<dbReference type="InterPro" id="IPR013785">
    <property type="entry name" value="Aldolase_TIM"/>
</dbReference>
<dbReference type="PANTHER" id="PTHR30246">
    <property type="entry name" value="2-KETO-3-DEOXY-6-PHOSPHOGLUCONATE ALDOLASE"/>
    <property type="match status" value="1"/>
</dbReference>
<dbReference type="CDD" id="cd00452">
    <property type="entry name" value="KDPG_aldolase"/>
    <property type="match status" value="1"/>
</dbReference>
<keyword evidence="7" id="KW-1185">Reference proteome</keyword>
<accession>A0ABQ2ZW01</accession>
<evidence type="ECO:0000313" key="7">
    <source>
        <dbReference type="Proteomes" id="UP000621898"/>
    </source>
</evidence>
<sequence>MLSPWLNPLPLVVILRGIRPDEAVSIGHALADAGFRVLEVPLNSPQPMESIRRLTQSLGDGYLIGAGTVMTPAQVDEVAAAGGRLIVMPHADTAVIRAAKAAGMVCVPGVATPTEAFAALAAGADGLKLFPADQVSPAALKAWRAVLPKELPVLPVGGIAPDNMAAWVAAGAQGFGIGAALYAPGLDADEVASRAHAFAQAWAAVSPKSQEHRA</sequence>
<dbReference type="PANTHER" id="PTHR30246:SF1">
    <property type="entry name" value="2-DEHYDRO-3-DEOXY-6-PHOSPHOGALACTONATE ALDOLASE-RELATED"/>
    <property type="match status" value="1"/>
</dbReference>
<dbReference type="SUPFAM" id="SSF51569">
    <property type="entry name" value="Aldolase"/>
    <property type="match status" value="1"/>
</dbReference>
<dbReference type="Gene3D" id="3.20.20.70">
    <property type="entry name" value="Aldolase class I"/>
    <property type="match status" value="1"/>
</dbReference>
<evidence type="ECO:0000256" key="3">
    <source>
        <dbReference type="ARBA" id="ARBA00011233"/>
    </source>
</evidence>
<evidence type="ECO:0000256" key="4">
    <source>
        <dbReference type="ARBA" id="ARBA00023239"/>
    </source>
</evidence>
<evidence type="ECO:0000313" key="6">
    <source>
        <dbReference type="EMBL" id="GGY26710.1"/>
    </source>
</evidence>
<dbReference type="InterPro" id="IPR000887">
    <property type="entry name" value="Aldlse_KDPG_KHG"/>
</dbReference>
<dbReference type="Proteomes" id="UP000621898">
    <property type="component" value="Unassembled WGS sequence"/>
</dbReference>
<dbReference type="RefSeq" id="WP_189441063.1">
    <property type="nucleotide sequence ID" value="NZ_BMXT01000002.1"/>
</dbReference>
<evidence type="ECO:0000256" key="2">
    <source>
        <dbReference type="ARBA" id="ARBA00006906"/>
    </source>
</evidence>
<gene>
    <name evidence="6" type="primary">eda-2</name>
    <name evidence="6" type="ORF">GCM10008098_19690</name>
</gene>